<reference evidence="3" key="1">
    <citation type="submission" date="2019-07" db="EMBL/GenBank/DDBJ databases">
        <title>Bacillus alkalisoli sp. nov. isolated from saline soil.</title>
        <authorList>
            <person name="Sun J.-Q."/>
            <person name="Xu L."/>
        </authorList>
    </citation>
    <scope>NUCLEOTIDE SEQUENCE [LARGE SCALE GENOMIC DNA]</scope>
    <source>
        <strain evidence="3">M4U3P1</strain>
    </source>
</reference>
<dbReference type="AlphaFoldDB" id="A0A859FI61"/>
<protein>
    <recommendedName>
        <fullName evidence="4">Outer membrane lipoprotein carrier protein LolA</fullName>
    </recommendedName>
</protein>
<dbReference type="Gene3D" id="2.50.20.10">
    <property type="entry name" value="Lipoprotein localisation LolA/LolB/LppX"/>
    <property type="match status" value="1"/>
</dbReference>
<dbReference type="KEGG" id="psua:FLK61_38625"/>
<keyword evidence="1" id="KW-0732">Signal</keyword>
<accession>A0A859FI61</accession>
<name>A0A859FI61_9BACI</name>
<feature type="signal peptide" evidence="1">
    <location>
        <begin position="1"/>
        <end position="19"/>
    </location>
</feature>
<gene>
    <name evidence="2" type="ORF">FLK61_38625</name>
</gene>
<organism evidence="2 3">
    <name type="scientific">Paenalkalicoccus suaedae</name>
    <dbReference type="NCBI Taxonomy" id="2592382"/>
    <lineage>
        <taxon>Bacteria</taxon>
        <taxon>Bacillati</taxon>
        <taxon>Bacillota</taxon>
        <taxon>Bacilli</taxon>
        <taxon>Bacillales</taxon>
        <taxon>Bacillaceae</taxon>
        <taxon>Paenalkalicoccus</taxon>
    </lineage>
</organism>
<evidence type="ECO:0000313" key="3">
    <source>
        <dbReference type="Proteomes" id="UP000318138"/>
    </source>
</evidence>
<evidence type="ECO:0000313" key="2">
    <source>
        <dbReference type="EMBL" id="QKS72538.1"/>
    </source>
</evidence>
<sequence length="226" mass="25597">MKNSRVLLSVLAMSAFVVACGNINDDSDPGEAMVRDAIERHGETDSYYERIATTIPGGHTSIFATWYVETDDGISYREDAYSGSQGLTRMVIYDGKGVTVYNDTQNAYYQFEEELPYEDRLAQSDLAAELSVHLATSELTLARETMVNGRAANHVVFSDEGERYEYWFDQETSYRIQERQVGESGDTLRTVEDYTLGINYDDDVFTLSEEFLEGVSERSGRPENWN</sequence>
<evidence type="ECO:0000256" key="1">
    <source>
        <dbReference type="SAM" id="SignalP"/>
    </source>
</evidence>
<evidence type="ECO:0008006" key="4">
    <source>
        <dbReference type="Google" id="ProtNLM"/>
    </source>
</evidence>
<feature type="chain" id="PRO_5038338174" description="Outer membrane lipoprotein carrier protein LolA" evidence="1">
    <location>
        <begin position="20"/>
        <end position="226"/>
    </location>
</feature>
<dbReference type="Proteomes" id="UP000318138">
    <property type="component" value="Chromosome"/>
</dbReference>
<dbReference type="PROSITE" id="PS51257">
    <property type="entry name" value="PROKAR_LIPOPROTEIN"/>
    <property type="match status" value="1"/>
</dbReference>
<proteinExistence type="predicted"/>
<keyword evidence="3" id="KW-1185">Reference proteome</keyword>
<dbReference type="EMBL" id="CP041372">
    <property type="protein sequence ID" value="QKS72538.1"/>
    <property type="molecule type" value="Genomic_DNA"/>
</dbReference>